<name>A0ABU8GXR6_9SPHN</name>
<protein>
    <submittedName>
        <fullName evidence="1">Uncharacterized protein</fullName>
    </submittedName>
</protein>
<proteinExistence type="predicted"/>
<evidence type="ECO:0000313" key="1">
    <source>
        <dbReference type="EMBL" id="MEI5685672.1"/>
    </source>
</evidence>
<comment type="caution">
    <text evidence="1">The sequence shown here is derived from an EMBL/GenBank/DDBJ whole genome shotgun (WGS) entry which is preliminary data.</text>
</comment>
<gene>
    <name evidence="1" type="ORF">V8201_01125</name>
</gene>
<reference evidence="1 2" key="1">
    <citation type="journal article" date="2013" name="Int. J. Syst. Evol. Microbiol.">
        <title>Sphingomonas kyungheensis sp. nov., a bacterium with ginsenoside-converting activity isolated from soil of a ginseng field.</title>
        <authorList>
            <person name="Son H.M."/>
            <person name="Yang J.E."/>
            <person name="Park Y."/>
            <person name="Han C.K."/>
            <person name="Kim S.G."/>
            <person name="Kook M."/>
            <person name="Yi T.H."/>
        </authorList>
    </citation>
    <scope>NUCLEOTIDE SEQUENCE [LARGE SCALE GENOMIC DNA]</scope>
    <source>
        <strain evidence="1 2">LMG 26582</strain>
    </source>
</reference>
<evidence type="ECO:0000313" key="2">
    <source>
        <dbReference type="Proteomes" id="UP001367771"/>
    </source>
</evidence>
<sequence length="64" mass="6590">MLPSPRIFRSRWAALLWAGGIVWAAVDYAGSAPDHQGNDSAVTDAAGDPANAADLQAVANLIGE</sequence>
<keyword evidence="2" id="KW-1185">Reference proteome</keyword>
<dbReference type="RefSeq" id="WP_336544269.1">
    <property type="nucleotide sequence ID" value="NZ_JBBBDM010000001.1"/>
</dbReference>
<dbReference type="EMBL" id="JBBBDM010000001">
    <property type="protein sequence ID" value="MEI5685672.1"/>
    <property type="molecule type" value="Genomic_DNA"/>
</dbReference>
<dbReference type="Proteomes" id="UP001367771">
    <property type="component" value="Unassembled WGS sequence"/>
</dbReference>
<organism evidence="1 2">
    <name type="scientific">Sphingomonas kyungheensis</name>
    <dbReference type="NCBI Taxonomy" id="1069987"/>
    <lineage>
        <taxon>Bacteria</taxon>
        <taxon>Pseudomonadati</taxon>
        <taxon>Pseudomonadota</taxon>
        <taxon>Alphaproteobacteria</taxon>
        <taxon>Sphingomonadales</taxon>
        <taxon>Sphingomonadaceae</taxon>
        <taxon>Sphingomonas</taxon>
    </lineage>
</organism>
<accession>A0ABU8GXR6</accession>